<organism evidence="2 3">
    <name type="scientific">Candidatus Ryanbacteria bacterium RIFCSPHIGHO2_01_45_13</name>
    <dbReference type="NCBI Taxonomy" id="1802112"/>
    <lineage>
        <taxon>Bacteria</taxon>
        <taxon>Candidatus Ryaniibacteriota</taxon>
    </lineage>
</organism>
<comment type="caution">
    <text evidence="2">The sequence shown here is derived from an EMBL/GenBank/DDBJ whole genome shotgun (WGS) entry which is preliminary data.</text>
</comment>
<proteinExistence type="predicted"/>
<dbReference type="EMBL" id="MHNI01000003">
    <property type="protein sequence ID" value="OGZ43743.1"/>
    <property type="molecule type" value="Genomic_DNA"/>
</dbReference>
<dbReference type="AlphaFoldDB" id="A0A1G2G083"/>
<name>A0A1G2G083_9BACT</name>
<feature type="chain" id="PRO_5009582927" evidence="1">
    <location>
        <begin position="37"/>
        <end position="573"/>
    </location>
</feature>
<sequence>MVRFLCSSKKEKEMKLAMKLLVAVALIVCASAEARAQAGTLPLDHFMCYKAKPPKGTPKFVPISEVMLWDQFERVTFEVKKPLGICNPAQKFEEPVYDAKTHLKAYAIKAMRDSAKPTERESLVKDQFHRNGLRMLTKRAQILLVPTSKDLGNVVPPPPDPATHVVDHFMCYKAKPPKGMKWDKVTGVKVEDQFLQPKLYNLLPRWLCNPADKYWQGKVEPRHIPQRHLLCYIARPAKGQPKHEPRRVSVNNQFGSEVLDTVKEDIFCIPAEKEIIVPQPTCGDNAVNQASEQCDGADDNACPGQCKPDCTCPTTEPFCGDGTVNQPSEECDPPGSVCAGGFGICSTDCKCNETDIFSATTAQVEVRFPNGASEIINMSGPTTVEVRLGGISDMDGDGREEVETEMLQLELTGTSPMLGPVNVRLNPTMPSRGMIKEQTNNTPGVLDLPPLAPSGLADSFFDVFFDIEVAGQTLHNQQPKHMRTVITHKPPAEGETYEDPTPIELYDENGRPTGITLVGAHHTPNPPHDLCGNGRVDPGELCDWSANPPTCACSTLVVVGSCGNDCRTCYGCP</sequence>
<evidence type="ECO:0000313" key="3">
    <source>
        <dbReference type="Proteomes" id="UP000176700"/>
    </source>
</evidence>
<protein>
    <submittedName>
        <fullName evidence="2">Uncharacterized protein</fullName>
    </submittedName>
</protein>
<dbReference type="Proteomes" id="UP000176700">
    <property type="component" value="Unassembled WGS sequence"/>
</dbReference>
<evidence type="ECO:0000313" key="2">
    <source>
        <dbReference type="EMBL" id="OGZ43743.1"/>
    </source>
</evidence>
<evidence type="ECO:0000256" key="1">
    <source>
        <dbReference type="SAM" id="SignalP"/>
    </source>
</evidence>
<accession>A0A1G2G083</accession>
<keyword evidence="1" id="KW-0732">Signal</keyword>
<feature type="signal peptide" evidence="1">
    <location>
        <begin position="1"/>
        <end position="36"/>
    </location>
</feature>
<gene>
    <name evidence="2" type="ORF">A2W41_04605</name>
</gene>
<reference evidence="2 3" key="1">
    <citation type="journal article" date="2016" name="Nat. Commun.">
        <title>Thousands of microbial genomes shed light on interconnected biogeochemical processes in an aquifer system.</title>
        <authorList>
            <person name="Anantharaman K."/>
            <person name="Brown C.T."/>
            <person name="Hug L.A."/>
            <person name="Sharon I."/>
            <person name="Castelle C.J."/>
            <person name="Probst A.J."/>
            <person name="Thomas B.C."/>
            <person name="Singh A."/>
            <person name="Wilkins M.J."/>
            <person name="Karaoz U."/>
            <person name="Brodie E.L."/>
            <person name="Williams K.H."/>
            <person name="Hubbard S.S."/>
            <person name="Banfield J.F."/>
        </authorList>
    </citation>
    <scope>NUCLEOTIDE SEQUENCE [LARGE SCALE GENOMIC DNA]</scope>
</reference>